<dbReference type="InterPro" id="IPR052755">
    <property type="entry name" value="Lysozyme_Inhibitor_LprI"/>
</dbReference>
<dbReference type="PANTHER" id="PTHR37549:SF1">
    <property type="entry name" value="LIPOPROTEIN LPRI"/>
    <property type="match status" value="1"/>
</dbReference>
<dbReference type="Proteomes" id="UP000494330">
    <property type="component" value="Unassembled WGS sequence"/>
</dbReference>
<dbReference type="GO" id="GO:0005576">
    <property type="term" value="C:extracellular region"/>
    <property type="evidence" value="ECO:0007669"/>
    <property type="project" value="TreeGrafter"/>
</dbReference>
<keyword evidence="1" id="KW-0732">Signal</keyword>
<evidence type="ECO:0000313" key="4">
    <source>
        <dbReference type="Proteomes" id="UP000494330"/>
    </source>
</evidence>
<organism evidence="3 4">
    <name type="scientific">Burkholderia paludis</name>
    <dbReference type="NCBI Taxonomy" id="1506587"/>
    <lineage>
        <taxon>Bacteria</taxon>
        <taxon>Pseudomonadati</taxon>
        <taxon>Pseudomonadota</taxon>
        <taxon>Betaproteobacteria</taxon>
        <taxon>Burkholderiales</taxon>
        <taxon>Burkholderiaceae</taxon>
        <taxon>Burkholderia</taxon>
        <taxon>Burkholderia cepacia complex</taxon>
    </lineage>
</organism>
<accession>A0A6J5DNM5</accession>
<proteinExistence type="predicted"/>
<feature type="chain" id="PRO_5044425525" evidence="1">
    <location>
        <begin position="22"/>
        <end position="262"/>
    </location>
</feature>
<evidence type="ECO:0000256" key="1">
    <source>
        <dbReference type="SAM" id="SignalP"/>
    </source>
</evidence>
<feature type="signal peptide" evidence="1">
    <location>
        <begin position="1"/>
        <end position="21"/>
    </location>
</feature>
<dbReference type="EMBL" id="CABVQD010000003">
    <property type="protein sequence ID" value="VWB34729.1"/>
    <property type="molecule type" value="Genomic_DNA"/>
</dbReference>
<dbReference type="RefSeq" id="WP_052001281.1">
    <property type="nucleotide sequence ID" value="NZ_CABVQD010000003.1"/>
</dbReference>
<reference evidence="3 4" key="1">
    <citation type="submission" date="2019-09" db="EMBL/GenBank/DDBJ databases">
        <authorList>
            <person name="Depoorter E."/>
        </authorList>
    </citation>
    <scope>NUCLEOTIDE SEQUENCE [LARGE SCALE GENOMIC DNA]</scope>
    <source>
        <strain evidence="3">LMG 30113</strain>
    </source>
</reference>
<feature type="domain" description="Lysozyme inhibitor LprI-like N-terminal" evidence="2">
    <location>
        <begin position="26"/>
        <end position="96"/>
    </location>
</feature>
<dbReference type="Gene3D" id="1.20.1270.180">
    <property type="match status" value="1"/>
</dbReference>
<gene>
    <name evidence="3" type="ORF">BPA30113_01378</name>
</gene>
<dbReference type="Pfam" id="PF07007">
    <property type="entry name" value="LprI"/>
    <property type="match status" value="1"/>
</dbReference>
<evidence type="ECO:0000259" key="2">
    <source>
        <dbReference type="Pfam" id="PF07007"/>
    </source>
</evidence>
<sequence>MFGIRLCLVLAALGLALPAHAGGIDCTRARTRTEHLICADKALVSTDNALSGAYDDTLALAADPPAVIRSQRAWLARRDACADAACISTAYRDRTAALKQVKHAGWNTYRDPALGISFEYLANRQVKKPCPVLGGDRCVAIVGRNMNGSDYLIAFEIVDGALEPVAEQKAGFERQDDGSWTTTNGPGIPQTVERFAGAGWRGMRATITCGISDPDSGFHAAGGDCYWAVLSNGRRAAVVNTEGVIGTDDATMHSVSTFRFDR</sequence>
<protein>
    <submittedName>
        <fullName evidence="3">PF07007 family protein</fullName>
    </submittedName>
</protein>
<dbReference type="PANTHER" id="PTHR37549">
    <property type="entry name" value="LIPOPROTEIN LPRI"/>
    <property type="match status" value="1"/>
</dbReference>
<name>A0A6J5DNM5_9BURK</name>
<dbReference type="AlphaFoldDB" id="A0A6J5DNM5"/>
<dbReference type="InterPro" id="IPR009739">
    <property type="entry name" value="LprI-like_N"/>
</dbReference>
<evidence type="ECO:0000313" key="3">
    <source>
        <dbReference type="EMBL" id="VWB34729.1"/>
    </source>
</evidence>
<keyword evidence="4" id="KW-1185">Reference proteome</keyword>